<sequence length="139" mass="15965">MQRIRERHLVNFIPWGPASIQVALSRRSPYLQTTHRVSGLMLANHTSISSSWPFPGGWGEEHSQVGTLARMNYPGIMPHEDYNTPSKQSVHVLEFKLTPHEMRRLFVSDYMIPLKTALVMISFLYDVCDVTRETVNVIL</sequence>
<dbReference type="InterPro" id="IPR018316">
    <property type="entry name" value="Tubulin/FtsZ_2-layer-sand-dom"/>
</dbReference>
<dbReference type="EMBL" id="UYRU01091696">
    <property type="protein sequence ID" value="VDN37778.1"/>
    <property type="molecule type" value="Genomic_DNA"/>
</dbReference>
<evidence type="ECO:0000259" key="6">
    <source>
        <dbReference type="Pfam" id="PF03953"/>
    </source>
</evidence>
<comment type="subcellular location">
    <subcellularLocation>
        <location evidence="1">Cytoplasm</location>
        <location evidence="1">Cytoskeleton</location>
    </subcellularLocation>
</comment>
<dbReference type="InterPro" id="IPR008280">
    <property type="entry name" value="Tub_FtsZ_C"/>
</dbReference>
<accession>A0A3P7NPW2</accession>
<keyword evidence="8" id="KW-1185">Reference proteome</keyword>
<evidence type="ECO:0000313" key="7">
    <source>
        <dbReference type="EMBL" id="VDN37778.1"/>
    </source>
</evidence>
<evidence type="ECO:0000256" key="3">
    <source>
        <dbReference type="ARBA" id="ARBA00022741"/>
    </source>
</evidence>
<feature type="domain" description="Tubulin/FtsZ 2-layer sandwich" evidence="6">
    <location>
        <begin position="1"/>
        <end position="52"/>
    </location>
</feature>
<dbReference type="GO" id="GO:0000930">
    <property type="term" value="C:gamma-tubulin complex"/>
    <property type="evidence" value="ECO:0007669"/>
    <property type="project" value="InterPro"/>
</dbReference>
<keyword evidence="3" id="KW-0547">Nucleotide-binding</keyword>
<dbReference type="AlphaFoldDB" id="A0A3P7NPW2"/>
<protein>
    <recommendedName>
        <fullName evidence="6">Tubulin/FtsZ 2-layer sandwich domain-containing protein</fullName>
    </recommendedName>
</protein>
<evidence type="ECO:0000256" key="2">
    <source>
        <dbReference type="ARBA" id="ARBA00022490"/>
    </source>
</evidence>
<dbReference type="InterPro" id="IPR002454">
    <property type="entry name" value="Gamma_tubulin"/>
</dbReference>
<organism evidence="7 8">
    <name type="scientific">Dibothriocephalus latus</name>
    <name type="common">Fish tapeworm</name>
    <name type="synonym">Diphyllobothrium latum</name>
    <dbReference type="NCBI Taxonomy" id="60516"/>
    <lineage>
        <taxon>Eukaryota</taxon>
        <taxon>Metazoa</taxon>
        <taxon>Spiralia</taxon>
        <taxon>Lophotrochozoa</taxon>
        <taxon>Platyhelminthes</taxon>
        <taxon>Cestoda</taxon>
        <taxon>Eucestoda</taxon>
        <taxon>Diphyllobothriidea</taxon>
        <taxon>Diphyllobothriidae</taxon>
        <taxon>Dibothriocephalus</taxon>
    </lineage>
</organism>
<keyword evidence="4" id="KW-0342">GTP-binding</keyword>
<dbReference type="GO" id="GO:0031122">
    <property type="term" value="P:cytoplasmic microtubule organization"/>
    <property type="evidence" value="ECO:0007669"/>
    <property type="project" value="InterPro"/>
</dbReference>
<keyword evidence="2" id="KW-0963">Cytoplasm</keyword>
<reference evidence="7 8" key="1">
    <citation type="submission" date="2018-11" db="EMBL/GenBank/DDBJ databases">
        <authorList>
            <consortium name="Pathogen Informatics"/>
        </authorList>
    </citation>
    <scope>NUCLEOTIDE SEQUENCE [LARGE SCALE GENOMIC DNA]</scope>
</reference>
<gene>
    <name evidence="7" type="ORF">DILT_LOCUS17423</name>
</gene>
<name>A0A3P7NPW2_DIBLA</name>
<dbReference type="SUPFAM" id="SSF55307">
    <property type="entry name" value="Tubulin C-terminal domain-like"/>
    <property type="match status" value="1"/>
</dbReference>
<dbReference type="InterPro" id="IPR037103">
    <property type="entry name" value="Tubulin/FtsZ-like_C"/>
</dbReference>
<evidence type="ECO:0000256" key="5">
    <source>
        <dbReference type="ARBA" id="ARBA00023212"/>
    </source>
</evidence>
<evidence type="ECO:0000313" key="8">
    <source>
        <dbReference type="Proteomes" id="UP000281553"/>
    </source>
</evidence>
<dbReference type="Pfam" id="PF03953">
    <property type="entry name" value="Tubulin_C"/>
    <property type="match status" value="1"/>
</dbReference>
<proteinExistence type="predicted"/>
<dbReference type="GO" id="GO:0005525">
    <property type="term" value="F:GTP binding"/>
    <property type="evidence" value="ECO:0007669"/>
    <property type="project" value="UniProtKB-KW"/>
</dbReference>
<dbReference type="Gene3D" id="3.30.1330.20">
    <property type="entry name" value="Tubulin/FtsZ, C-terminal domain"/>
    <property type="match status" value="1"/>
</dbReference>
<dbReference type="PRINTS" id="PR01164">
    <property type="entry name" value="GAMMATUBULIN"/>
</dbReference>
<dbReference type="Proteomes" id="UP000281553">
    <property type="component" value="Unassembled WGS sequence"/>
</dbReference>
<evidence type="ECO:0000256" key="4">
    <source>
        <dbReference type="ARBA" id="ARBA00023134"/>
    </source>
</evidence>
<keyword evidence="5" id="KW-0206">Cytoskeleton</keyword>
<dbReference type="OrthoDB" id="10249382at2759"/>
<evidence type="ECO:0000256" key="1">
    <source>
        <dbReference type="ARBA" id="ARBA00004245"/>
    </source>
</evidence>
<dbReference type="GO" id="GO:0007020">
    <property type="term" value="P:microtubule nucleation"/>
    <property type="evidence" value="ECO:0007669"/>
    <property type="project" value="InterPro"/>
</dbReference>